<accession>A0A975FZZ5</accession>
<gene>
    <name evidence="2" type="ORF">KCG34_23600</name>
</gene>
<name>A0A975FZZ5_9CAUL</name>
<dbReference type="Pfam" id="PF05762">
    <property type="entry name" value="VWA_CoxE"/>
    <property type="match status" value="1"/>
</dbReference>
<organism evidence="2 3">
    <name type="scientific">Phenylobacterium montanum</name>
    <dbReference type="NCBI Taxonomy" id="2823693"/>
    <lineage>
        <taxon>Bacteria</taxon>
        <taxon>Pseudomonadati</taxon>
        <taxon>Pseudomonadota</taxon>
        <taxon>Alphaproteobacteria</taxon>
        <taxon>Caulobacterales</taxon>
        <taxon>Caulobacteraceae</taxon>
        <taxon>Phenylobacterium</taxon>
    </lineage>
</organism>
<protein>
    <submittedName>
        <fullName evidence="2">VWA domain-containing protein</fullName>
    </submittedName>
</protein>
<evidence type="ECO:0000256" key="1">
    <source>
        <dbReference type="SAM" id="MobiDB-lite"/>
    </source>
</evidence>
<dbReference type="InterPro" id="IPR011195">
    <property type="entry name" value="UCP010256"/>
</dbReference>
<feature type="region of interest" description="Disordered" evidence="1">
    <location>
        <begin position="72"/>
        <end position="96"/>
    </location>
</feature>
<evidence type="ECO:0000313" key="3">
    <source>
        <dbReference type="Proteomes" id="UP000676409"/>
    </source>
</evidence>
<dbReference type="PIRSF" id="PIRSF010256">
    <property type="entry name" value="CoxE_vWa"/>
    <property type="match status" value="1"/>
</dbReference>
<keyword evidence="3" id="KW-1185">Reference proteome</keyword>
<dbReference type="EMBL" id="CP073078">
    <property type="protein sequence ID" value="QUD87983.1"/>
    <property type="molecule type" value="Genomic_DNA"/>
</dbReference>
<dbReference type="AlphaFoldDB" id="A0A975FZZ5"/>
<dbReference type="InterPro" id="IPR008912">
    <property type="entry name" value="Uncharacterised_CoxE"/>
</dbReference>
<reference evidence="2" key="1">
    <citation type="submission" date="2021-04" db="EMBL/GenBank/DDBJ databases">
        <title>The complete genome sequence of Caulobacter sp. S6.</title>
        <authorList>
            <person name="Tang Y."/>
            <person name="Ouyang W."/>
            <person name="Liu Q."/>
            <person name="Huang B."/>
            <person name="Guo Z."/>
            <person name="Lei P."/>
        </authorList>
    </citation>
    <scope>NUCLEOTIDE SEQUENCE</scope>
    <source>
        <strain evidence="2">S6</strain>
    </source>
</reference>
<dbReference type="Proteomes" id="UP000676409">
    <property type="component" value="Chromosome"/>
</dbReference>
<dbReference type="RefSeq" id="WP_211938034.1">
    <property type="nucleotide sequence ID" value="NZ_CP073078.1"/>
</dbReference>
<evidence type="ECO:0000313" key="2">
    <source>
        <dbReference type="EMBL" id="QUD87983.1"/>
    </source>
</evidence>
<proteinExistence type="predicted"/>
<dbReference type="PANTHER" id="PTHR39338:SF5">
    <property type="entry name" value="BLR6139 PROTEIN"/>
    <property type="match status" value="1"/>
</dbReference>
<sequence length="449" mass="50859">MQRTLESFLRALRAVDVRVSPAEAIDAHQAVRLVGYADRETLKDALCAATAKTADEVVRFETCFETFFRRDEFKPGKAPPPKPDASPSQGGQASESALGQMLMENDAAALSQAMEEAAERAGVADIRLSSQRRLLTRRMLDEMGLKDLEAFIARLQQAGDPQGAALAQRLTERRQALFDEANSYVERQHDLYAGESSQRLREQILADERLTGLDGHEIGTMQTLVRRMAKRLAARYSHQQRRSKRGKLDVRRTLRRSMVHGGVPFDIVWKHETIEKPKIVAICDVSGSVAAAARFLLLFLYSLHEVVERLDAFAFSNRLVAVGDILEDEQVEGAIAAVLARIGMRSTDYGQAWEDFCALHLDQLDRHTTVIILGDARSNYVNPRIDLMRQIHKRARAVIWLNPEPESFWSRGDSEMERYRRFCHVAKTCNTLNELERIIDDVLRTYLPR</sequence>
<dbReference type="PANTHER" id="PTHR39338">
    <property type="entry name" value="BLL5662 PROTEIN-RELATED"/>
    <property type="match status" value="1"/>
</dbReference>
<dbReference type="KEGG" id="caul:KCG34_23600"/>